<keyword evidence="6" id="KW-0969">Cilium</keyword>
<keyword evidence="3" id="KW-0964">Secreted</keyword>
<evidence type="ECO:0000259" key="5">
    <source>
        <dbReference type="Pfam" id="PF00700"/>
    </source>
</evidence>
<feature type="domain" description="Flagellin C-terminal" evidence="5">
    <location>
        <begin position="203"/>
        <end position="283"/>
    </location>
</feature>
<gene>
    <name evidence="6" type="ORF">SAMN06295920_103415</name>
</gene>
<dbReference type="Proteomes" id="UP000189818">
    <property type="component" value="Unassembled WGS sequence"/>
</dbReference>
<evidence type="ECO:0000256" key="3">
    <source>
        <dbReference type="RuleBase" id="RU362073"/>
    </source>
</evidence>
<dbReference type="EMBL" id="FUYM01000003">
    <property type="protein sequence ID" value="SKB52484.1"/>
    <property type="molecule type" value="Genomic_DNA"/>
</dbReference>
<proteinExistence type="inferred from homology"/>
<evidence type="ECO:0000313" key="7">
    <source>
        <dbReference type="Proteomes" id="UP000189818"/>
    </source>
</evidence>
<keyword evidence="6" id="KW-0966">Cell projection</keyword>
<dbReference type="InterPro" id="IPR001492">
    <property type="entry name" value="Flagellin"/>
</dbReference>
<dbReference type="OrthoDB" id="7389561at2"/>
<sequence length="285" mass="30215">MISATRYSAIAQINRQAKLGEEIARAQTEISTGKKVQKASDDPISAARIAELRRVQADQVTWSRNIQTAQSVAAQVDTQMGNMADIFNRVKELTLAGRSDSASPADRAAMVLELQSLRTALSNISTATTPTGQPLFPTDAPLQISVSSTVRLAATAQRSTVFEGIAYTHGTGDLDDVIGTAIDAISTDDATARRAAADIALSDIDVAVQHVTDQRAAQGVRAQQLDVAADTLEGVSTQLAEERSSLEDTDVAAAIMKLNAKTLTLQAAQAAFAKVNSNTLFDFLR</sequence>
<evidence type="ECO:0000256" key="1">
    <source>
        <dbReference type="ARBA" id="ARBA00005709"/>
    </source>
</evidence>
<dbReference type="Gene3D" id="1.20.1330.10">
    <property type="entry name" value="f41 fragment of flagellin, N-terminal domain"/>
    <property type="match status" value="1"/>
</dbReference>
<dbReference type="RefSeq" id="WP_079647758.1">
    <property type="nucleotide sequence ID" value="NZ_FUYM01000003.1"/>
</dbReference>
<dbReference type="Pfam" id="PF00669">
    <property type="entry name" value="Flagellin_N"/>
    <property type="match status" value="1"/>
</dbReference>
<dbReference type="InterPro" id="IPR046358">
    <property type="entry name" value="Flagellin_C"/>
</dbReference>
<comment type="function">
    <text evidence="3">Flagellin is the subunit protein which polymerizes to form the filaments of bacterial flagella.</text>
</comment>
<dbReference type="PANTHER" id="PTHR42792:SF1">
    <property type="entry name" value="FLAGELLAR HOOK-ASSOCIATED PROTEIN 3"/>
    <property type="match status" value="1"/>
</dbReference>
<evidence type="ECO:0000259" key="4">
    <source>
        <dbReference type="Pfam" id="PF00669"/>
    </source>
</evidence>
<name>A0A1T5BZ87_9SPHN</name>
<keyword evidence="6" id="KW-0282">Flagellum</keyword>
<feature type="domain" description="Flagellin N-terminal" evidence="4">
    <location>
        <begin position="10"/>
        <end position="136"/>
    </location>
</feature>
<dbReference type="AlphaFoldDB" id="A0A1T5BZ87"/>
<protein>
    <recommendedName>
        <fullName evidence="3">Flagellin</fullName>
    </recommendedName>
</protein>
<evidence type="ECO:0000313" key="6">
    <source>
        <dbReference type="EMBL" id="SKB52484.1"/>
    </source>
</evidence>
<organism evidence="6 7">
    <name type="scientific">Rhizorhabdus histidinilytica</name>
    <dbReference type="NCBI Taxonomy" id="439228"/>
    <lineage>
        <taxon>Bacteria</taxon>
        <taxon>Pseudomonadati</taxon>
        <taxon>Pseudomonadota</taxon>
        <taxon>Alphaproteobacteria</taxon>
        <taxon>Sphingomonadales</taxon>
        <taxon>Sphingomonadaceae</taxon>
        <taxon>Rhizorhabdus</taxon>
    </lineage>
</organism>
<dbReference type="GO" id="GO:0009288">
    <property type="term" value="C:bacterial-type flagellum"/>
    <property type="evidence" value="ECO:0007669"/>
    <property type="project" value="UniProtKB-SubCell"/>
</dbReference>
<dbReference type="PANTHER" id="PTHR42792">
    <property type="entry name" value="FLAGELLIN"/>
    <property type="match status" value="1"/>
</dbReference>
<dbReference type="InterPro" id="IPR001029">
    <property type="entry name" value="Flagellin_N"/>
</dbReference>
<dbReference type="GO" id="GO:0005576">
    <property type="term" value="C:extracellular region"/>
    <property type="evidence" value="ECO:0007669"/>
    <property type="project" value="UniProtKB-SubCell"/>
</dbReference>
<dbReference type="STRING" id="439228.SAMN06295920_103415"/>
<comment type="similarity">
    <text evidence="1 3">Belongs to the bacterial flagellin family.</text>
</comment>
<accession>A0A1T5BZ87</accession>
<reference evidence="7" key="1">
    <citation type="submission" date="2017-02" db="EMBL/GenBank/DDBJ databases">
        <authorList>
            <person name="Varghese N."/>
            <person name="Submissions S."/>
        </authorList>
    </citation>
    <scope>NUCLEOTIDE SEQUENCE [LARGE SCALE GENOMIC DNA]</scope>
    <source>
        <strain evidence="7">UM2</strain>
    </source>
</reference>
<keyword evidence="7" id="KW-1185">Reference proteome</keyword>
<dbReference type="SUPFAM" id="SSF64518">
    <property type="entry name" value="Phase 1 flagellin"/>
    <property type="match status" value="1"/>
</dbReference>
<comment type="subcellular location">
    <subcellularLocation>
        <location evidence="3">Secreted</location>
    </subcellularLocation>
    <subcellularLocation>
        <location evidence="3">Bacterial flagellum</location>
    </subcellularLocation>
</comment>
<dbReference type="GO" id="GO:0005198">
    <property type="term" value="F:structural molecule activity"/>
    <property type="evidence" value="ECO:0007669"/>
    <property type="project" value="UniProtKB-UniRule"/>
</dbReference>
<evidence type="ECO:0000256" key="2">
    <source>
        <dbReference type="ARBA" id="ARBA00023143"/>
    </source>
</evidence>
<keyword evidence="2 3" id="KW-0975">Bacterial flagellum</keyword>
<dbReference type="Pfam" id="PF00700">
    <property type="entry name" value="Flagellin_C"/>
    <property type="match status" value="1"/>
</dbReference>